<protein>
    <submittedName>
        <fullName evidence="3">Expressed conserved protein</fullName>
    </submittedName>
</protein>
<evidence type="ECO:0000313" key="3">
    <source>
        <dbReference type="EMBL" id="CDS41225.1"/>
    </source>
</evidence>
<dbReference type="OMA" id="CRAATHQ"/>
<organism evidence="3 4">
    <name type="scientific">Echinococcus multilocularis</name>
    <name type="common">Fox tapeworm</name>
    <dbReference type="NCBI Taxonomy" id="6211"/>
    <lineage>
        <taxon>Eukaryota</taxon>
        <taxon>Metazoa</taxon>
        <taxon>Spiralia</taxon>
        <taxon>Lophotrochozoa</taxon>
        <taxon>Platyhelminthes</taxon>
        <taxon>Cestoda</taxon>
        <taxon>Eucestoda</taxon>
        <taxon>Cyclophyllidea</taxon>
        <taxon>Taeniidae</taxon>
        <taxon>Echinococcus</taxon>
    </lineage>
</organism>
<feature type="compositionally biased region" description="Basic and acidic residues" evidence="1">
    <location>
        <begin position="78"/>
        <end position="104"/>
    </location>
</feature>
<evidence type="ECO:0000256" key="2">
    <source>
        <dbReference type="SAM" id="Phobius"/>
    </source>
</evidence>
<evidence type="ECO:0000313" key="4">
    <source>
        <dbReference type="Proteomes" id="UP000017246"/>
    </source>
</evidence>
<proteinExistence type="predicted"/>
<gene>
    <name evidence="3" type="ORF">EmuJ_000885300</name>
</gene>
<keyword evidence="4" id="KW-1185">Reference proteome</keyword>
<keyword evidence="2" id="KW-0472">Membrane</keyword>
<feature type="compositionally biased region" description="Acidic residues" evidence="1">
    <location>
        <begin position="105"/>
        <end position="200"/>
    </location>
</feature>
<feature type="compositionally biased region" description="Basic and acidic residues" evidence="1">
    <location>
        <begin position="201"/>
        <end position="210"/>
    </location>
</feature>
<sequence length="266" mass="30372">MGNRVFKARNEEPHNLPVTELPMTLKLIEKIRKKREARKGMAAQQKETKGKGNKMKEEWNDHPNGKDSEEEAESEAESYEKKVEVKATKKDGRGKRDLGKKLNGSDDEDVADDDSYEELEEDSNENDDDDSSEDSNTEEDDDESDENDDDDSSEDSNTEEDDDESDENDDDDSDEGSEEDSNDTSDNDYDSDDNEDESEEEPKPKPEPKPKSKPMPIRKPRLYHRNDTLVTFIFFFIFHFGSCLYIICSLKDKLVSSIESAVIDVS</sequence>
<keyword evidence="2" id="KW-1133">Transmembrane helix</keyword>
<reference evidence="3" key="1">
    <citation type="journal article" date="2013" name="Nature">
        <title>The genomes of four tapeworm species reveal adaptations to parasitism.</title>
        <authorList>
            <person name="Tsai I.J."/>
            <person name="Zarowiecki M."/>
            <person name="Holroyd N."/>
            <person name="Garciarrubio A."/>
            <person name="Sanchez-Flores A."/>
            <person name="Brooks K.L."/>
            <person name="Tracey A."/>
            <person name="Bobes R.J."/>
            <person name="Fragoso G."/>
            <person name="Sciutto E."/>
            <person name="Aslett M."/>
            <person name="Beasley H."/>
            <person name="Bennett H.M."/>
            <person name="Cai J."/>
            <person name="Camicia F."/>
            <person name="Clark R."/>
            <person name="Cucher M."/>
            <person name="De Silva N."/>
            <person name="Day T.A."/>
            <person name="Deplazes P."/>
            <person name="Estrada K."/>
            <person name="Fernandez C."/>
            <person name="Holland P.W."/>
            <person name="Hou J."/>
            <person name="Hu S."/>
            <person name="Huckvale T."/>
            <person name="Hung S.S."/>
            <person name="Kamenetzky L."/>
            <person name="Keane J.A."/>
            <person name="Kiss F."/>
            <person name="Koziol U."/>
            <person name="Lambert O."/>
            <person name="Liu K."/>
            <person name="Luo X."/>
            <person name="Luo Y."/>
            <person name="Macchiaroli N."/>
            <person name="Nichol S."/>
            <person name="Paps J."/>
            <person name="Parkinson J."/>
            <person name="Pouchkina-Stantcheva N."/>
            <person name="Riddiford N."/>
            <person name="Rosenzvit M."/>
            <person name="Salinas G."/>
            <person name="Wasmuth J.D."/>
            <person name="Zamanian M."/>
            <person name="Zheng Y."/>
            <person name="Cai X."/>
            <person name="Soberon X."/>
            <person name="Olson P.D."/>
            <person name="Laclette J.P."/>
            <person name="Brehm K."/>
            <person name="Berriman M."/>
            <person name="Garciarrubio A."/>
            <person name="Bobes R.J."/>
            <person name="Fragoso G."/>
            <person name="Sanchez-Flores A."/>
            <person name="Estrada K."/>
            <person name="Cevallos M.A."/>
            <person name="Morett E."/>
            <person name="Gonzalez V."/>
            <person name="Portillo T."/>
            <person name="Ochoa-Leyva A."/>
            <person name="Jose M.V."/>
            <person name="Sciutto E."/>
            <person name="Landa A."/>
            <person name="Jimenez L."/>
            <person name="Valdes V."/>
            <person name="Carrero J.C."/>
            <person name="Larralde C."/>
            <person name="Morales-Montor J."/>
            <person name="Limon-Lason J."/>
            <person name="Soberon X."/>
            <person name="Laclette J.P."/>
        </authorList>
    </citation>
    <scope>NUCLEOTIDE SEQUENCE [LARGE SCALE GENOMIC DNA]</scope>
</reference>
<keyword evidence="2" id="KW-0812">Transmembrane</keyword>
<feature type="region of interest" description="Disordered" evidence="1">
    <location>
        <begin position="32"/>
        <end position="219"/>
    </location>
</feature>
<evidence type="ECO:0000256" key="1">
    <source>
        <dbReference type="SAM" id="MobiDB-lite"/>
    </source>
</evidence>
<reference evidence="3" key="2">
    <citation type="submission" date="2015-11" db="EMBL/GenBank/DDBJ databases">
        <authorList>
            <person name="Zhang Y."/>
            <person name="Guo Z."/>
        </authorList>
    </citation>
    <scope>NUCLEOTIDE SEQUENCE</scope>
</reference>
<feature type="transmembrane region" description="Helical" evidence="2">
    <location>
        <begin position="228"/>
        <end position="247"/>
    </location>
</feature>
<dbReference type="Proteomes" id="UP000017246">
    <property type="component" value="Unassembled WGS sequence"/>
</dbReference>
<dbReference type="EMBL" id="LN902841">
    <property type="protein sequence ID" value="CDS41225.1"/>
    <property type="molecule type" value="Genomic_DNA"/>
</dbReference>
<feature type="compositionally biased region" description="Basic and acidic residues" evidence="1">
    <location>
        <begin position="46"/>
        <end position="67"/>
    </location>
</feature>
<dbReference type="AlphaFoldDB" id="A0A068YD49"/>
<feature type="compositionally biased region" description="Acidic residues" evidence="1">
    <location>
        <begin position="68"/>
        <end position="77"/>
    </location>
</feature>
<name>A0A068YD49_ECHMU</name>
<accession>A0A068YD49</accession>